<keyword evidence="4" id="KW-1185">Reference proteome</keyword>
<evidence type="ECO:0000313" key="3">
    <source>
        <dbReference type="EMBL" id="GGO89744.1"/>
    </source>
</evidence>
<protein>
    <submittedName>
        <fullName evidence="3">Uncharacterized protein</fullName>
    </submittedName>
</protein>
<keyword evidence="2" id="KW-0732">Signal</keyword>
<feature type="region of interest" description="Disordered" evidence="1">
    <location>
        <begin position="42"/>
        <end position="64"/>
    </location>
</feature>
<gene>
    <name evidence="3" type="ORF">GCM10011584_19930</name>
</gene>
<feature type="signal peptide" evidence="2">
    <location>
        <begin position="1"/>
        <end position="23"/>
    </location>
</feature>
<sequence>MRKLALVIGSLAAVVLLALLVHVADEGDGVTYQGSWEQLGHHPHGHLHGHRPCDPPQATHGRVGGRVHGRVHGRMPGLMPGLMPGRMHGRPPGRGCGEVPELRTVGCHRSDGGITLTYAFGALDTVAPFIEPRGRGIVVGVKVWGPPRGTIVTTQLMLGTASFPMAVEPVWIRDPAGRDVPCPRGEPLVRRAP</sequence>
<feature type="chain" id="PRO_5045904487" evidence="2">
    <location>
        <begin position="24"/>
        <end position="193"/>
    </location>
</feature>
<reference evidence="4" key="1">
    <citation type="journal article" date="2019" name="Int. J. Syst. Evol. Microbiol.">
        <title>The Global Catalogue of Microorganisms (GCM) 10K type strain sequencing project: providing services to taxonomists for standard genome sequencing and annotation.</title>
        <authorList>
            <consortium name="The Broad Institute Genomics Platform"/>
            <consortium name="The Broad Institute Genome Sequencing Center for Infectious Disease"/>
            <person name="Wu L."/>
            <person name="Ma J."/>
        </authorList>
    </citation>
    <scope>NUCLEOTIDE SEQUENCE [LARGE SCALE GENOMIC DNA]</scope>
    <source>
        <strain evidence="4">CGMCC 4.7371</strain>
    </source>
</reference>
<organism evidence="3 4">
    <name type="scientific">Nocardioides phosphati</name>
    <dbReference type="NCBI Taxonomy" id="1867775"/>
    <lineage>
        <taxon>Bacteria</taxon>
        <taxon>Bacillati</taxon>
        <taxon>Actinomycetota</taxon>
        <taxon>Actinomycetes</taxon>
        <taxon>Propionibacteriales</taxon>
        <taxon>Nocardioidaceae</taxon>
        <taxon>Nocardioides</taxon>
    </lineage>
</organism>
<name>A0ABQ2N9R7_9ACTN</name>
<proteinExistence type="predicted"/>
<evidence type="ECO:0000256" key="2">
    <source>
        <dbReference type="SAM" id="SignalP"/>
    </source>
</evidence>
<evidence type="ECO:0000313" key="4">
    <source>
        <dbReference type="Proteomes" id="UP000655410"/>
    </source>
</evidence>
<accession>A0ABQ2N9R7</accession>
<dbReference type="EMBL" id="BMNI01000004">
    <property type="protein sequence ID" value="GGO89744.1"/>
    <property type="molecule type" value="Genomic_DNA"/>
</dbReference>
<comment type="caution">
    <text evidence="3">The sequence shown here is derived from an EMBL/GenBank/DDBJ whole genome shotgun (WGS) entry which is preliminary data.</text>
</comment>
<dbReference type="Proteomes" id="UP000655410">
    <property type="component" value="Unassembled WGS sequence"/>
</dbReference>
<evidence type="ECO:0000256" key="1">
    <source>
        <dbReference type="SAM" id="MobiDB-lite"/>
    </source>
</evidence>
<dbReference type="RefSeq" id="WP_188783865.1">
    <property type="nucleotide sequence ID" value="NZ_BMNI01000004.1"/>
</dbReference>